<organism evidence="1 2">
    <name type="scientific">Sphingomonas quercus</name>
    <dbReference type="NCBI Taxonomy" id="2842451"/>
    <lineage>
        <taxon>Bacteria</taxon>
        <taxon>Pseudomonadati</taxon>
        <taxon>Pseudomonadota</taxon>
        <taxon>Alphaproteobacteria</taxon>
        <taxon>Sphingomonadales</taxon>
        <taxon>Sphingomonadaceae</taxon>
        <taxon>Sphingomonas</taxon>
    </lineage>
</organism>
<accession>A0ABS6BJ34</accession>
<dbReference type="RefSeq" id="WP_216322911.1">
    <property type="nucleotide sequence ID" value="NZ_JAHKRT010000003.1"/>
</dbReference>
<gene>
    <name evidence="1" type="ORF">KOF26_08135</name>
</gene>
<sequence length="158" mass="17000">MTEENAAAGLIDLTADIVAAHVSNNTVPVAELPALIKSIHDALAGAGRVPETPAPERPKGVVSVRASIKPDGLISMIDGKKYQTLRRHIVRQGYTPESYREAFGLPHDYPMVSADYSERRREMAKKVGLGRRPIVSGKVPAAAALAKARRTLKIATPK</sequence>
<reference evidence="1 2" key="1">
    <citation type="submission" date="2021-06" db="EMBL/GenBank/DDBJ databases">
        <title>Sphingomonas sp. XMGL2, whole genome shotgun sequencing project.</title>
        <authorList>
            <person name="Zhao G."/>
            <person name="Shen L."/>
        </authorList>
    </citation>
    <scope>NUCLEOTIDE SEQUENCE [LARGE SCALE GENOMIC DNA]</scope>
    <source>
        <strain evidence="1 2">XMGL2</strain>
    </source>
</reference>
<protein>
    <submittedName>
        <fullName evidence="1">MucR family transcriptional regulator</fullName>
    </submittedName>
</protein>
<evidence type="ECO:0000313" key="1">
    <source>
        <dbReference type="EMBL" id="MBU3077831.1"/>
    </source>
</evidence>
<comment type="caution">
    <text evidence="1">The sequence shown here is derived from an EMBL/GenBank/DDBJ whole genome shotgun (WGS) entry which is preliminary data.</text>
</comment>
<evidence type="ECO:0000313" key="2">
    <source>
        <dbReference type="Proteomes" id="UP000776276"/>
    </source>
</evidence>
<proteinExistence type="predicted"/>
<dbReference type="Pfam" id="PF05443">
    <property type="entry name" value="ROS_MUCR"/>
    <property type="match status" value="1"/>
</dbReference>
<dbReference type="Proteomes" id="UP000776276">
    <property type="component" value="Unassembled WGS sequence"/>
</dbReference>
<dbReference type="InterPro" id="IPR008807">
    <property type="entry name" value="ROS_MUCR"/>
</dbReference>
<dbReference type="EMBL" id="JAHKRT010000003">
    <property type="protein sequence ID" value="MBU3077831.1"/>
    <property type="molecule type" value="Genomic_DNA"/>
</dbReference>
<keyword evidence="2" id="KW-1185">Reference proteome</keyword>
<name>A0ABS6BJ34_9SPHN</name>